<keyword evidence="6" id="KW-1185">Reference proteome</keyword>
<dbReference type="SUPFAM" id="SSF53822">
    <property type="entry name" value="Periplasmic binding protein-like I"/>
    <property type="match status" value="1"/>
</dbReference>
<gene>
    <name evidence="5" type="ORF">M3202_14525</name>
</gene>
<evidence type="ECO:0000256" key="3">
    <source>
        <dbReference type="SAM" id="SignalP"/>
    </source>
</evidence>
<evidence type="ECO:0000256" key="2">
    <source>
        <dbReference type="ARBA" id="ARBA00007639"/>
    </source>
</evidence>
<dbReference type="PROSITE" id="PS51257">
    <property type="entry name" value="PROKAR_LIPOPROTEIN"/>
    <property type="match status" value="1"/>
</dbReference>
<dbReference type="RefSeq" id="WP_251224050.1">
    <property type="nucleotide sequence ID" value="NZ_JAMBOL010000013.1"/>
</dbReference>
<feature type="chain" id="PRO_5040780598" evidence="3">
    <location>
        <begin position="20"/>
        <end position="344"/>
    </location>
</feature>
<evidence type="ECO:0000256" key="1">
    <source>
        <dbReference type="ARBA" id="ARBA00004196"/>
    </source>
</evidence>
<dbReference type="CDD" id="cd06302">
    <property type="entry name" value="PBP1_LsrB_Quorum_Sensing-like"/>
    <property type="match status" value="1"/>
</dbReference>
<dbReference type="Pfam" id="PF13407">
    <property type="entry name" value="Peripla_BP_4"/>
    <property type="match status" value="1"/>
</dbReference>
<sequence>MKKWLVASLSIFTAFTLVACGSEDQPSPAEEGAGEEVAEGTNSFFINPKSIGPAYFTAAERGAEQAGEDLGVEVIFNAPTETSSSDQINMIQDMMIREVSGIGISPNDGEAVVPVIGRAIEQGIPVVTWDSDAPNSERAYYVTPATDAELGEAFAEEIANQIGGAGDVAFMVAGLGSTNQIDRVDAAEAYFEANYPDINIVTVVASDDDQQRSYDNAQNLLNTYPELDGIVGFAGGEPPAAAQAVAQAIQNGSIEAGSIAITGFAVPSLVENYIEEGIIEKIITWDPAMLGYVSVYVLNELANGNEIPEGELEIANIGSVRVEGQNIFTGTIDLTEENIGEFDF</sequence>
<organism evidence="5 6">
    <name type="scientific">Halalkalibacter oceani</name>
    <dbReference type="NCBI Taxonomy" id="1653776"/>
    <lineage>
        <taxon>Bacteria</taxon>
        <taxon>Bacillati</taxon>
        <taxon>Bacillota</taxon>
        <taxon>Bacilli</taxon>
        <taxon>Bacillales</taxon>
        <taxon>Bacillaceae</taxon>
        <taxon>Halalkalibacter</taxon>
    </lineage>
</organism>
<comment type="caution">
    <text evidence="5">The sequence shown here is derived from an EMBL/GenBank/DDBJ whole genome shotgun (WGS) entry which is preliminary data.</text>
</comment>
<proteinExistence type="inferred from homology"/>
<dbReference type="InterPro" id="IPR050555">
    <property type="entry name" value="Bact_Solute-Bind_Prot2"/>
</dbReference>
<comment type="subcellular location">
    <subcellularLocation>
        <location evidence="1">Cell envelope</location>
    </subcellularLocation>
</comment>
<dbReference type="InterPro" id="IPR028082">
    <property type="entry name" value="Peripla_BP_I"/>
</dbReference>
<dbReference type="Proteomes" id="UP001139179">
    <property type="component" value="Unassembled WGS sequence"/>
</dbReference>
<dbReference type="PANTHER" id="PTHR30036:SF7">
    <property type="entry name" value="ABC TRANSPORTER PERIPLASMIC-BINDING PROTEIN YPHF"/>
    <property type="match status" value="1"/>
</dbReference>
<accession>A0A9X2DQM2</accession>
<evidence type="ECO:0000259" key="4">
    <source>
        <dbReference type="Pfam" id="PF13407"/>
    </source>
</evidence>
<dbReference type="Gene3D" id="3.40.50.2300">
    <property type="match status" value="2"/>
</dbReference>
<evidence type="ECO:0000313" key="6">
    <source>
        <dbReference type="Proteomes" id="UP001139179"/>
    </source>
</evidence>
<feature type="signal peptide" evidence="3">
    <location>
        <begin position="1"/>
        <end position="19"/>
    </location>
</feature>
<dbReference type="PANTHER" id="PTHR30036">
    <property type="entry name" value="D-XYLOSE-BINDING PERIPLASMIC PROTEIN"/>
    <property type="match status" value="1"/>
</dbReference>
<name>A0A9X2DQM2_9BACI</name>
<dbReference type="GO" id="GO:0030288">
    <property type="term" value="C:outer membrane-bounded periplasmic space"/>
    <property type="evidence" value="ECO:0007669"/>
    <property type="project" value="TreeGrafter"/>
</dbReference>
<evidence type="ECO:0000313" key="5">
    <source>
        <dbReference type="EMBL" id="MCM3715301.1"/>
    </source>
</evidence>
<dbReference type="InterPro" id="IPR025997">
    <property type="entry name" value="SBP_2_dom"/>
</dbReference>
<dbReference type="GO" id="GO:0030246">
    <property type="term" value="F:carbohydrate binding"/>
    <property type="evidence" value="ECO:0007669"/>
    <property type="project" value="TreeGrafter"/>
</dbReference>
<keyword evidence="3" id="KW-0732">Signal</keyword>
<dbReference type="EMBL" id="JAMBOL010000013">
    <property type="protein sequence ID" value="MCM3715301.1"/>
    <property type="molecule type" value="Genomic_DNA"/>
</dbReference>
<feature type="domain" description="Periplasmic binding protein" evidence="4">
    <location>
        <begin position="47"/>
        <end position="306"/>
    </location>
</feature>
<dbReference type="AlphaFoldDB" id="A0A9X2DQM2"/>
<comment type="similarity">
    <text evidence="2">Belongs to the bacterial solute-binding protein 2 family.</text>
</comment>
<reference evidence="5" key="1">
    <citation type="submission" date="2022-05" db="EMBL/GenBank/DDBJ databases">
        <title>Comparative Genomics of Spacecraft Associated Microbes.</title>
        <authorList>
            <person name="Tran M.T."/>
            <person name="Wright A."/>
            <person name="Seuylemezian A."/>
            <person name="Eisen J."/>
            <person name="Coil D."/>
        </authorList>
    </citation>
    <scope>NUCLEOTIDE SEQUENCE</scope>
    <source>
        <strain evidence="5">214.1.1</strain>
    </source>
</reference>
<protein>
    <submittedName>
        <fullName evidence="5">Autoinducer 2 ABC transporter substrate-binding protein</fullName>
    </submittedName>
</protein>